<evidence type="ECO:0000259" key="2">
    <source>
        <dbReference type="Pfam" id="PF13439"/>
    </source>
</evidence>
<feature type="domain" description="Glycosyltransferase subfamily 4-like N-terminal" evidence="2">
    <location>
        <begin position="22"/>
        <end position="174"/>
    </location>
</feature>
<dbReference type="Pfam" id="PF13439">
    <property type="entry name" value="Glyco_transf_4"/>
    <property type="match status" value="1"/>
</dbReference>
<evidence type="ECO:0000313" key="4">
    <source>
        <dbReference type="Proteomes" id="UP000782312"/>
    </source>
</evidence>
<dbReference type="CDD" id="cd03801">
    <property type="entry name" value="GT4_PimA-like"/>
    <property type="match status" value="1"/>
</dbReference>
<proteinExistence type="predicted"/>
<sequence>MRPLSVVHVISSPWWTGAAEPALFLAADLAARGHRVRFLCGPGEALEARAERLGFPQAPDLDPTRSLNPWRVGRFVRRLAGMLEEAETDILHAHLSADHWLSLPALRLCRRPVRLVRTVHHPRAVKGNPFTRFLLNGAAAVIAPNSHIARVLADRAALPPERLHVVPGAVDLGRFAPPPAEAREKGRAILGQAPGTPLVGIVSRLAPDRGHFLLFDAFRQVAREVPGARLAVVGKGEFLPRLRSRVRDLGLEDWVDFPGYHEEDLPEVLAALDLFALMAPGSEGSCRAVLEAMAVGLPCVVTDRNGLADTVEDGVTARVVPDGDASRLAAALRELLADEGLRRAYGRAGRRRVEAHFTRERRAERVEEIYLKLLDPSLAISYAGERS</sequence>
<evidence type="ECO:0000259" key="1">
    <source>
        <dbReference type="Pfam" id="PF00534"/>
    </source>
</evidence>
<dbReference type="EMBL" id="JACPUR010000017">
    <property type="protein sequence ID" value="MBI3127311.1"/>
    <property type="molecule type" value="Genomic_DNA"/>
</dbReference>
<dbReference type="InterPro" id="IPR028098">
    <property type="entry name" value="Glyco_trans_4-like_N"/>
</dbReference>
<dbReference type="PANTHER" id="PTHR45947">
    <property type="entry name" value="SULFOQUINOVOSYL TRANSFERASE SQD2"/>
    <property type="match status" value="1"/>
</dbReference>
<dbReference type="Pfam" id="PF00534">
    <property type="entry name" value="Glycos_transf_1"/>
    <property type="match status" value="1"/>
</dbReference>
<dbReference type="Gene3D" id="3.40.50.2000">
    <property type="entry name" value="Glycogen Phosphorylase B"/>
    <property type="match status" value="2"/>
</dbReference>
<gene>
    <name evidence="3" type="ORF">HYZ11_06880</name>
</gene>
<organism evidence="3 4">
    <name type="scientific">Tectimicrobiota bacterium</name>
    <dbReference type="NCBI Taxonomy" id="2528274"/>
    <lineage>
        <taxon>Bacteria</taxon>
        <taxon>Pseudomonadati</taxon>
        <taxon>Nitrospinota/Tectimicrobiota group</taxon>
        <taxon>Candidatus Tectimicrobiota</taxon>
    </lineage>
</organism>
<dbReference type="InterPro" id="IPR001296">
    <property type="entry name" value="Glyco_trans_1"/>
</dbReference>
<dbReference type="PANTHER" id="PTHR45947:SF3">
    <property type="entry name" value="SULFOQUINOVOSYL TRANSFERASE SQD2"/>
    <property type="match status" value="1"/>
</dbReference>
<feature type="domain" description="Glycosyl transferase family 1" evidence="1">
    <location>
        <begin position="184"/>
        <end position="352"/>
    </location>
</feature>
<dbReference type="InterPro" id="IPR050194">
    <property type="entry name" value="Glycosyltransferase_grp1"/>
</dbReference>
<protein>
    <submittedName>
        <fullName evidence="3">Glycosyltransferase family 4 protein</fullName>
    </submittedName>
</protein>
<evidence type="ECO:0000313" key="3">
    <source>
        <dbReference type="EMBL" id="MBI3127311.1"/>
    </source>
</evidence>
<dbReference type="AlphaFoldDB" id="A0A932I0T2"/>
<dbReference type="Proteomes" id="UP000782312">
    <property type="component" value="Unassembled WGS sequence"/>
</dbReference>
<name>A0A932I0T2_UNCTE</name>
<accession>A0A932I0T2</accession>
<comment type="caution">
    <text evidence="3">The sequence shown here is derived from an EMBL/GenBank/DDBJ whole genome shotgun (WGS) entry which is preliminary data.</text>
</comment>
<dbReference type="SUPFAM" id="SSF53756">
    <property type="entry name" value="UDP-Glycosyltransferase/glycogen phosphorylase"/>
    <property type="match status" value="1"/>
</dbReference>
<dbReference type="GO" id="GO:0016758">
    <property type="term" value="F:hexosyltransferase activity"/>
    <property type="evidence" value="ECO:0007669"/>
    <property type="project" value="TreeGrafter"/>
</dbReference>
<reference evidence="3" key="1">
    <citation type="submission" date="2020-07" db="EMBL/GenBank/DDBJ databases">
        <title>Huge and variable diversity of episymbiotic CPR bacteria and DPANN archaea in groundwater ecosystems.</title>
        <authorList>
            <person name="He C.Y."/>
            <person name="Keren R."/>
            <person name="Whittaker M."/>
            <person name="Farag I.F."/>
            <person name="Doudna J."/>
            <person name="Cate J.H.D."/>
            <person name="Banfield J.F."/>
        </authorList>
    </citation>
    <scope>NUCLEOTIDE SEQUENCE</scope>
    <source>
        <strain evidence="3">NC_groundwater_763_Ag_S-0.2um_68_21</strain>
    </source>
</reference>